<reference evidence="1" key="1">
    <citation type="submission" date="2021-01" db="EMBL/GenBank/DDBJ databases">
        <authorList>
            <person name="Corre E."/>
            <person name="Pelletier E."/>
            <person name="Niang G."/>
            <person name="Scheremetjew M."/>
            <person name="Finn R."/>
            <person name="Kale V."/>
            <person name="Holt S."/>
            <person name="Cochrane G."/>
            <person name="Meng A."/>
            <person name="Brown T."/>
            <person name="Cohen L."/>
        </authorList>
    </citation>
    <scope>NUCLEOTIDE SEQUENCE</scope>
    <source>
        <strain evidence="1">GSO104</strain>
    </source>
</reference>
<evidence type="ECO:0000313" key="1">
    <source>
        <dbReference type="EMBL" id="CAE4658709.1"/>
    </source>
</evidence>
<dbReference type="EMBL" id="HBNS01055714">
    <property type="protein sequence ID" value="CAE4658709.1"/>
    <property type="molecule type" value="Transcribed_RNA"/>
</dbReference>
<protein>
    <submittedName>
        <fullName evidence="1">Uncharacterized protein</fullName>
    </submittedName>
</protein>
<dbReference type="AlphaFoldDB" id="A0A7S4SWX4"/>
<sequence>MNASQLYQPVDIAVVNDEERIEMSHTSQHSRALPASDIIPLPKCHIRRTPSEQQLYDDMANAEWREECMFRRLVNGMQRRQVDICASQYRHDQKRRELHGANERIPMQPLTFGCNNTMVSTKHCEQTATSIEHKIDFRVCSPNHVNQQELRDNVQTYDSLHHASFGFLPVTVTPPPQQHCGEIIDAYASSDYRVPSTLVANNDGYVGEIFDFDM</sequence>
<organism evidence="1">
    <name type="scientific">Ditylum brightwellii</name>
    <dbReference type="NCBI Taxonomy" id="49249"/>
    <lineage>
        <taxon>Eukaryota</taxon>
        <taxon>Sar</taxon>
        <taxon>Stramenopiles</taxon>
        <taxon>Ochrophyta</taxon>
        <taxon>Bacillariophyta</taxon>
        <taxon>Mediophyceae</taxon>
        <taxon>Lithodesmiophycidae</taxon>
        <taxon>Lithodesmiales</taxon>
        <taxon>Lithodesmiaceae</taxon>
        <taxon>Ditylum</taxon>
    </lineage>
</organism>
<name>A0A7S4SWX4_9STRA</name>
<gene>
    <name evidence="1" type="ORF">DBRI00130_LOCUS40252</name>
</gene>
<proteinExistence type="predicted"/>
<accession>A0A7S4SWX4</accession>